<evidence type="ECO:0000313" key="2">
    <source>
        <dbReference type="EMBL" id="MEX6428393.1"/>
    </source>
</evidence>
<feature type="transmembrane region" description="Helical" evidence="1">
    <location>
        <begin position="177"/>
        <end position="198"/>
    </location>
</feature>
<gene>
    <name evidence="2" type="ORF">AB6A68_00850</name>
</gene>
<keyword evidence="1" id="KW-0812">Transmembrane</keyword>
<dbReference type="PANTHER" id="PTHR40761:SF1">
    <property type="entry name" value="CONSERVED INTEGRAL MEMBRANE ALANINE VALINE AND LEUCINE RICH PROTEIN-RELATED"/>
    <property type="match status" value="1"/>
</dbReference>
<feature type="transmembrane region" description="Helical" evidence="1">
    <location>
        <begin position="238"/>
        <end position="258"/>
    </location>
</feature>
<feature type="transmembrane region" description="Helical" evidence="1">
    <location>
        <begin position="210"/>
        <end position="226"/>
    </location>
</feature>
<dbReference type="PANTHER" id="PTHR40761">
    <property type="entry name" value="CONSERVED INTEGRAL MEMBRANE ALANINE VALINE AND LEUCINE RICH PROTEIN-RELATED"/>
    <property type="match status" value="1"/>
</dbReference>
<protein>
    <submittedName>
        <fullName evidence="2">DMT family transporter</fullName>
    </submittedName>
</protein>
<feature type="transmembrane region" description="Helical" evidence="1">
    <location>
        <begin position="89"/>
        <end position="107"/>
    </location>
</feature>
<name>A0ABV3XYK9_9ACTN</name>
<keyword evidence="1" id="KW-1133">Transmembrane helix</keyword>
<feature type="transmembrane region" description="Helical" evidence="1">
    <location>
        <begin position="114"/>
        <end position="134"/>
    </location>
</feature>
<dbReference type="Proteomes" id="UP001560267">
    <property type="component" value="Unassembled WGS sequence"/>
</dbReference>
<accession>A0ABV3XYK9</accession>
<dbReference type="NCBIfam" id="NF038012">
    <property type="entry name" value="DMT_1"/>
    <property type="match status" value="1"/>
</dbReference>
<reference evidence="2 3" key="1">
    <citation type="submission" date="2024-07" db="EMBL/GenBank/DDBJ databases">
        <title>Draft Genome Sequence of Ferrimicrobium acidiphilum Strain YE2023, Isolated from a Pulp of Bioleach Reactor.</title>
        <authorList>
            <person name="Elkina Y.A."/>
            <person name="Bulaeva A.G."/>
            <person name="Beletsky A.V."/>
            <person name="Mardanov A.V."/>
        </authorList>
    </citation>
    <scope>NUCLEOTIDE SEQUENCE [LARGE SCALE GENOMIC DNA]</scope>
    <source>
        <strain evidence="2 3">YE2023</strain>
    </source>
</reference>
<evidence type="ECO:0000256" key="1">
    <source>
        <dbReference type="SAM" id="Phobius"/>
    </source>
</evidence>
<sequence length="301" mass="31643">MTSTYILSVRLRIRDLVVVLLSLLAAVCFGMAAVLQFQASASSARDLNLRFTLLWRLLANPRFGLGAAFDVVGGAAQFFALKYGSVPQVLPILASGFVLAILLEHFLARRPIGVGDVVALLVSGAALVVFLVVSPPASGHAIYVSASMAIGALGIVVGLATVTLLRPALAGHGRIQAMLGAVLLGVVAIFEREVGILWTEEGALRTLEHWELWVLVVVGALALLVVQSAFQSQSLAQVLPLVTVGEPIAAIAISTIALETPLFRGGTSTLESVAALAIEILALIYLARSEVRVDAEFHDGH</sequence>
<proteinExistence type="predicted"/>
<comment type="caution">
    <text evidence="2">The sequence shown here is derived from an EMBL/GenBank/DDBJ whole genome shotgun (WGS) entry which is preliminary data.</text>
</comment>
<feature type="transmembrane region" description="Helical" evidence="1">
    <location>
        <begin position="140"/>
        <end position="165"/>
    </location>
</feature>
<feature type="transmembrane region" description="Helical" evidence="1">
    <location>
        <begin position="270"/>
        <end position="287"/>
    </location>
</feature>
<evidence type="ECO:0000313" key="3">
    <source>
        <dbReference type="Proteomes" id="UP001560267"/>
    </source>
</evidence>
<dbReference type="EMBL" id="JBFSHR010000002">
    <property type="protein sequence ID" value="MEX6428393.1"/>
    <property type="molecule type" value="Genomic_DNA"/>
</dbReference>
<keyword evidence="1" id="KW-0472">Membrane</keyword>
<keyword evidence="3" id="KW-1185">Reference proteome</keyword>
<organism evidence="2 3">
    <name type="scientific">Ferrimicrobium acidiphilum</name>
    <dbReference type="NCBI Taxonomy" id="121039"/>
    <lineage>
        <taxon>Bacteria</taxon>
        <taxon>Bacillati</taxon>
        <taxon>Actinomycetota</taxon>
        <taxon>Acidimicrobiia</taxon>
        <taxon>Acidimicrobiales</taxon>
        <taxon>Acidimicrobiaceae</taxon>
        <taxon>Ferrimicrobium</taxon>
    </lineage>
</organism>